<protein>
    <recommendedName>
        <fullName evidence="1">CH-like domain-containing protein</fullName>
    </recommendedName>
</protein>
<accession>A0A6A3XBP5</accession>
<dbReference type="InterPro" id="IPR036872">
    <property type="entry name" value="CH_dom_sf"/>
</dbReference>
<dbReference type="Gene3D" id="1.10.418.10">
    <property type="entry name" value="Calponin-like domain"/>
    <property type="match status" value="1"/>
</dbReference>
<dbReference type="InterPro" id="IPR010441">
    <property type="entry name" value="CH_2"/>
</dbReference>
<evidence type="ECO:0000259" key="1">
    <source>
        <dbReference type="Pfam" id="PF06294"/>
    </source>
</evidence>
<reference evidence="5 6" key="1">
    <citation type="submission" date="2018-08" db="EMBL/GenBank/DDBJ databases">
        <title>Genomic investigation of the strawberry pathogen Phytophthora fragariae indicates pathogenicity is determined by transcriptional variation in three key races.</title>
        <authorList>
            <person name="Adams T.M."/>
            <person name="Armitage A.D."/>
            <person name="Sobczyk M.K."/>
            <person name="Bates H.J."/>
            <person name="Dunwell J.M."/>
            <person name="Nellist C.F."/>
            <person name="Harrison R.J."/>
        </authorList>
    </citation>
    <scope>NUCLEOTIDE SEQUENCE [LARGE SCALE GENOMIC DNA]</scope>
    <source>
        <strain evidence="4 5">BC-1</strain>
        <strain evidence="3 6">NOV-71</strain>
        <strain evidence="2 7">ONT-3</strain>
    </source>
</reference>
<dbReference type="Proteomes" id="UP000440367">
    <property type="component" value="Unassembled WGS sequence"/>
</dbReference>
<gene>
    <name evidence="4" type="ORF">PF002_g22017</name>
    <name evidence="3" type="ORF">PF007_g20905</name>
    <name evidence="2" type="ORF">PF010_g20273</name>
</gene>
<evidence type="ECO:0000313" key="4">
    <source>
        <dbReference type="EMBL" id="KAE9199853.1"/>
    </source>
</evidence>
<dbReference type="AlphaFoldDB" id="A0A6A3XBP5"/>
<dbReference type="GO" id="GO:0005930">
    <property type="term" value="C:axoneme"/>
    <property type="evidence" value="ECO:0007669"/>
    <property type="project" value="TreeGrafter"/>
</dbReference>
<feature type="domain" description="CH-like" evidence="1">
    <location>
        <begin position="16"/>
        <end position="111"/>
    </location>
</feature>
<evidence type="ECO:0000313" key="5">
    <source>
        <dbReference type="Proteomes" id="UP000440367"/>
    </source>
</evidence>
<sequence length="152" mass="17179">MRFERSDEMPRGVDSVYDWIYQFTFSRPMKTPARDFSDAVLLAEILAQLVPAWVQLHNYPSTLRFQQKLSNWETLNRKVLTRLKCGISLKHQEDLANAVPGAVELLLIQVKRASVLASQTCVYYKHIATLSVVICNVLTAVNANPSKAEAVT</sequence>
<evidence type="ECO:0000313" key="3">
    <source>
        <dbReference type="EMBL" id="KAE9086093.1"/>
    </source>
</evidence>
<comment type="caution">
    <text evidence="4">The sequence shown here is derived from an EMBL/GenBank/DDBJ whole genome shotgun (WGS) entry which is preliminary data.</text>
</comment>
<dbReference type="GO" id="GO:0051493">
    <property type="term" value="P:regulation of cytoskeleton organization"/>
    <property type="evidence" value="ECO:0007669"/>
    <property type="project" value="TreeGrafter"/>
</dbReference>
<dbReference type="FunFam" id="1.10.418.10:FF:000059">
    <property type="entry name" value="RIKEN cDNA 6430531B16 gene"/>
    <property type="match status" value="1"/>
</dbReference>
<evidence type="ECO:0000313" key="7">
    <source>
        <dbReference type="Proteomes" id="UP000488956"/>
    </source>
</evidence>
<dbReference type="Proteomes" id="UP000488956">
    <property type="component" value="Unassembled WGS sequence"/>
</dbReference>
<dbReference type="GO" id="GO:0008017">
    <property type="term" value="F:microtubule binding"/>
    <property type="evidence" value="ECO:0007669"/>
    <property type="project" value="TreeGrafter"/>
</dbReference>
<organism evidence="4 5">
    <name type="scientific">Phytophthora fragariae</name>
    <dbReference type="NCBI Taxonomy" id="53985"/>
    <lineage>
        <taxon>Eukaryota</taxon>
        <taxon>Sar</taxon>
        <taxon>Stramenopiles</taxon>
        <taxon>Oomycota</taxon>
        <taxon>Peronosporomycetes</taxon>
        <taxon>Peronosporales</taxon>
        <taxon>Peronosporaceae</taxon>
        <taxon>Phytophthora</taxon>
    </lineage>
</organism>
<name>A0A6A3XBP5_9STRA</name>
<dbReference type="SUPFAM" id="SSF47576">
    <property type="entry name" value="Calponin-homology domain, CH-domain"/>
    <property type="match status" value="1"/>
</dbReference>
<dbReference type="EMBL" id="QXFX01001708">
    <property type="protein sequence ID" value="KAE9085958.1"/>
    <property type="molecule type" value="Genomic_DNA"/>
</dbReference>
<dbReference type="Pfam" id="PF06294">
    <property type="entry name" value="CH_2"/>
    <property type="match status" value="1"/>
</dbReference>
<dbReference type="InterPro" id="IPR052111">
    <property type="entry name" value="Spermatogenesis_Ciliary_MAP"/>
</dbReference>
<dbReference type="PANTHER" id="PTHR12509:SF9">
    <property type="entry name" value="SPERM FLAGELLAR PROTEIN 1 ISOFORM X1"/>
    <property type="match status" value="1"/>
</dbReference>
<evidence type="ECO:0000313" key="2">
    <source>
        <dbReference type="EMBL" id="KAE9085958.1"/>
    </source>
</evidence>
<proteinExistence type="predicted"/>
<evidence type="ECO:0000313" key="6">
    <source>
        <dbReference type="Proteomes" id="UP000441208"/>
    </source>
</evidence>
<dbReference type="EMBL" id="QXFZ01001714">
    <property type="protein sequence ID" value="KAE9086093.1"/>
    <property type="molecule type" value="Genomic_DNA"/>
</dbReference>
<dbReference type="PANTHER" id="PTHR12509">
    <property type="entry name" value="SPERMATOGENESIS-ASSOCIATED 4-RELATED"/>
    <property type="match status" value="1"/>
</dbReference>
<dbReference type="Proteomes" id="UP000441208">
    <property type="component" value="Unassembled WGS sequence"/>
</dbReference>
<dbReference type="EMBL" id="QXGD01001746">
    <property type="protein sequence ID" value="KAE9199853.1"/>
    <property type="molecule type" value="Genomic_DNA"/>
</dbReference>